<dbReference type="GO" id="GO:0005375">
    <property type="term" value="F:copper ion transmembrane transporter activity"/>
    <property type="evidence" value="ECO:0007669"/>
    <property type="project" value="UniProtKB-UniRule"/>
</dbReference>
<organism evidence="5 6">
    <name type="scientific">Acrobeloides nanus</name>
    <dbReference type="NCBI Taxonomy" id="290746"/>
    <lineage>
        <taxon>Eukaryota</taxon>
        <taxon>Metazoa</taxon>
        <taxon>Ecdysozoa</taxon>
        <taxon>Nematoda</taxon>
        <taxon>Chromadorea</taxon>
        <taxon>Rhabditida</taxon>
        <taxon>Tylenchina</taxon>
        <taxon>Cephalobomorpha</taxon>
        <taxon>Cephaloboidea</taxon>
        <taxon>Cephalobidae</taxon>
        <taxon>Acrobeloides</taxon>
    </lineage>
</organism>
<evidence type="ECO:0000313" key="5">
    <source>
        <dbReference type="Proteomes" id="UP000887540"/>
    </source>
</evidence>
<proteinExistence type="inferred from homology"/>
<evidence type="ECO:0000256" key="3">
    <source>
        <dbReference type="ARBA" id="ARBA00023136"/>
    </source>
</evidence>
<evidence type="ECO:0000256" key="1">
    <source>
        <dbReference type="ARBA" id="ARBA00022692"/>
    </source>
</evidence>
<keyword evidence="2 4" id="KW-1133">Transmembrane helix</keyword>
<dbReference type="PANTHER" id="PTHR12483">
    <property type="entry name" value="SOLUTE CARRIER FAMILY 31 COPPER TRANSPORTERS"/>
    <property type="match status" value="1"/>
</dbReference>
<accession>A0A914C180</accession>
<evidence type="ECO:0000256" key="4">
    <source>
        <dbReference type="RuleBase" id="RU367022"/>
    </source>
</evidence>
<comment type="similarity">
    <text evidence="4">Belongs to the copper transporter (Ctr) (TC 1.A.56) family. SLC31A subfamily.</text>
</comment>
<dbReference type="Proteomes" id="UP000887540">
    <property type="component" value="Unplaced"/>
</dbReference>
<keyword evidence="3 4" id="KW-0472">Membrane</keyword>
<keyword evidence="4" id="KW-0187">Copper transport</keyword>
<reference evidence="6" key="1">
    <citation type="submission" date="2022-11" db="UniProtKB">
        <authorList>
            <consortium name="WormBaseParasite"/>
        </authorList>
    </citation>
    <scope>IDENTIFICATION</scope>
</reference>
<dbReference type="PANTHER" id="PTHR12483:SF127">
    <property type="entry name" value="COPPER TRANSPORT PROTEIN"/>
    <property type="match status" value="1"/>
</dbReference>
<keyword evidence="4" id="KW-0406">Ion transport</keyword>
<keyword evidence="5" id="KW-1185">Reference proteome</keyword>
<feature type="transmembrane region" description="Helical" evidence="4">
    <location>
        <begin position="78"/>
        <end position="98"/>
    </location>
</feature>
<dbReference type="WBParaSite" id="ACRNAN_Path_1440.g5646.t1">
    <property type="protein sequence ID" value="ACRNAN_Path_1440.g5646.t1"/>
    <property type="gene ID" value="ACRNAN_Path_1440.g5646"/>
</dbReference>
<keyword evidence="4" id="KW-0813">Transport</keyword>
<dbReference type="Pfam" id="PF04145">
    <property type="entry name" value="Ctr"/>
    <property type="match status" value="1"/>
</dbReference>
<name>A0A914C180_9BILA</name>
<dbReference type="InterPro" id="IPR007274">
    <property type="entry name" value="Cop_transporter"/>
</dbReference>
<keyword evidence="1 4" id="KW-0812">Transmembrane</keyword>
<comment type="subcellular location">
    <subcellularLocation>
        <location evidence="4">Membrane</location>
        <topology evidence="4">Multi-pass membrane protein</topology>
    </subcellularLocation>
</comment>
<dbReference type="AlphaFoldDB" id="A0A914C180"/>
<evidence type="ECO:0000313" key="6">
    <source>
        <dbReference type="WBParaSite" id="ACRNAN_Path_1440.g5646.t1"/>
    </source>
</evidence>
<feature type="transmembrane region" description="Helical" evidence="4">
    <location>
        <begin position="104"/>
        <end position="127"/>
    </location>
</feature>
<evidence type="ECO:0000256" key="2">
    <source>
        <dbReference type="ARBA" id="ARBA00022989"/>
    </source>
</evidence>
<dbReference type="GO" id="GO:0016020">
    <property type="term" value="C:membrane"/>
    <property type="evidence" value="ECO:0007669"/>
    <property type="project" value="UniProtKB-SubCell"/>
</dbReference>
<sequence length="143" mass="16066">MAALYEGFKWFRLYIQTDSNSVNNSTISKEYMTTGLIKSTGNGDVYCECVGNKVKQNSNKEIQSQIASLIKSIARLRVFHASLYGIQLTLAYWLMLIVMTYNVWLTAAVILGAVCGNWIFAAINCYLLNIVSQEDLICNDCCH</sequence>
<protein>
    <recommendedName>
        <fullName evidence="4">Copper transport protein</fullName>
    </recommendedName>
</protein>
<keyword evidence="4" id="KW-0186">Copper</keyword>